<feature type="region of interest" description="Disordered" evidence="1">
    <location>
        <begin position="32"/>
        <end position="56"/>
    </location>
</feature>
<gene>
    <name evidence="2" type="ORF">GCM10009839_49540</name>
</gene>
<accession>A0ABP5G6R5</accession>
<feature type="compositionally biased region" description="Low complexity" evidence="1">
    <location>
        <begin position="32"/>
        <end position="44"/>
    </location>
</feature>
<dbReference type="Proteomes" id="UP001500751">
    <property type="component" value="Unassembled WGS sequence"/>
</dbReference>
<feature type="region of interest" description="Disordered" evidence="1">
    <location>
        <begin position="133"/>
        <end position="173"/>
    </location>
</feature>
<evidence type="ECO:0008006" key="4">
    <source>
        <dbReference type="Google" id="ProtNLM"/>
    </source>
</evidence>
<evidence type="ECO:0000313" key="3">
    <source>
        <dbReference type="Proteomes" id="UP001500751"/>
    </source>
</evidence>
<protein>
    <recommendedName>
        <fullName evidence="4">Lipoprotein</fullName>
    </recommendedName>
</protein>
<evidence type="ECO:0000256" key="1">
    <source>
        <dbReference type="SAM" id="MobiDB-lite"/>
    </source>
</evidence>
<organism evidence="2 3">
    <name type="scientific">Catenulispora yoronensis</name>
    <dbReference type="NCBI Taxonomy" id="450799"/>
    <lineage>
        <taxon>Bacteria</taxon>
        <taxon>Bacillati</taxon>
        <taxon>Actinomycetota</taxon>
        <taxon>Actinomycetes</taxon>
        <taxon>Catenulisporales</taxon>
        <taxon>Catenulisporaceae</taxon>
        <taxon>Catenulispora</taxon>
    </lineage>
</organism>
<dbReference type="PROSITE" id="PS51318">
    <property type="entry name" value="TAT"/>
    <property type="match status" value="1"/>
</dbReference>
<comment type="caution">
    <text evidence="2">The sequence shown here is derived from an EMBL/GenBank/DDBJ whole genome shotgun (WGS) entry which is preliminary data.</text>
</comment>
<sequence>MSDTAPLTRRSVIRISSLTLGALVLAGCSDSGTTGAPGTADATGHTGGSGLLNGAPKEPPQLSAWLVGTWTGWITFRTIRMTIELSPGKWRSTNAPDQEQRSSTYGMQPGHSVFGDWALSPDGGTIVVTSSDPNMNDELGNGASVSLSGLPARVDTPGSATPHSRTSDDRDNYSLDFDVSWDGTVLTATLKGRKCMEMRRA</sequence>
<name>A0ABP5G6R5_9ACTN</name>
<dbReference type="InterPro" id="IPR006311">
    <property type="entry name" value="TAT_signal"/>
</dbReference>
<dbReference type="EMBL" id="BAAAQN010000031">
    <property type="protein sequence ID" value="GAA2041242.1"/>
    <property type="molecule type" value="Genomic_DNA"/>
</dbReference>
<keyword evidence="3" id="KW-1185">Reference proteome</keyword>
<evidence type="ECO:0000313" key="2">
    <source>
        <dbReference type="EMBL" id="GAA2041242.1"/>
    </source>
</evidence>
<reference evidence="3" key="1">
    <citation type="journal article" date="2019" name="Int. J. Syst. Evol. Microbiol.">
        <title>The Global Catalogue of Microorganisms (GCM) 10K type strain sequencing project: providing services to taxonomists for standard genome sequencing and annotation.</title>
        <authorList>
            <consortium name="The Broad Institute Genomics Platform"/>
            <consortium name="The Broad Institute Genome Sequencing Center for Infectious Disease"/>
            <person name="Wu L."/>
            <person name="Ma J."/>
        </authorList>
    </citation>
    <scope>NUCLEOTIDE SEQUENCE [LARGE SCALE GENOMIC DNA]</scope>
    <source>
        <strain evidence="3">JCM 16014</strain>
    </source>
</reference>
<proteinExistence type="predicted"/>